<accession>A0ABN2QDG8</accession>
<comment type="caution">
    <text evidence="2">The sequence shown here is derived from an EMBL/GenBank/DDBJ whole genome shotgun (WGS) entry which is preliminary data.</text>
</comment>
<evidence type="ECO:0000313" key="3">
    <source>
        <dbReference type="Proteomes" id="UP001499854"/>
    </source>
</evidence>
<gene>
    <name evidence="2" type="ORF">GCM10009838_00700</name>
</gene>
<sequence>MSSSCGYSDPIPVSAFGGPGDLTISLYLASGATAAPRAPQQAAIAFSATGDQTAETAGGRAGRPGSRSRPR</sequence>
<protein>
    <submittedName>
        <fullName evidence="2">Uncharacterized protein</fullName>
    </submittedName>
</protein>
<organism evidence="2 3">
    <name type="scientific">Catenulispora subtropica</name>
    <dbReference type="NCBI Taxonomy" id="450798"/>
    <lineage>
        <taxon>Bacteria</taxon>
        <taxon>Bacillati</taxon>
        <taxon>Actinomycetota</taxon>
        <taxon>Actinomycetes</taxon>
        <taxon>Catenulisporales</taxon>
        <taxon>Catenulisporaceae</taxon>
        <taxon>Catenulispora</taxon>
    </lineage>
</organism>
<dbReference type="Proteomes" id="UP001499854">
    <property type="component" value="Unassembled WGS sequence"/>
</dbReference>
<dbReference type="EMBL" id="BAAAQM010000001">
    <property type="protein sequence ID" value="GAA1949498.1"/>
    <property type="molecule type" value="Genomic_DNA"/>
</dbReference>
<reference evidence="2 3" key="1">
    <citation type="journal article" date="2019" name="Int. J. Syst. Evol. Microbiol.">
        <title>The Global Catalogue of Microorganisms (GCM) 10K type strain sequencing project: providing services to taxonomists for standard genome sequencing and annotation.</title>
        <authorList>
            <consortium name="The Broad Institute Genomics Platform"/>
            <consortium name="The Broad Institute Genome Sequencing Center for Infectious Disease"/>
            <person name="Wu L."/>
            <person name="Ma J."/>
        </authorList>
    </citation>
    <scope>NUCLEOTIDE SEQUENCE [LARGE SCALE GENOMIC DNA]</scope>
    <source>
        <strain evidence="2 3">JCM 16013</strain>
    </source>
</reference>
<proteinExistence type="predicted"/>
<evidence type="ECO:0000313" key="2">
    <source>
        <dbReference type="EMBL" id="GAA1949498.1"/>
    </source>
</evidence>
<evidence type="ECO:0000256" key="1">
    <source>
        <dbReference type="SAM" id="MobiDB-lite"/>
    </source>
</evidence>
<name>A0ABN2QDG8_9ACTN</name>
<keyword evidence="3" id="KW-1185">Reference proteome</keyword>
<feature type="region of interest" description="Disordered" evidence="1">
    <location>
        <begin position="38"/>
        <end position="71"/>
    </location>
</feature>